<keyword evidence="3" id="KW-1185">Reference proteome</keyword>
<gene>
    <name evidence="2" type="ordered locus">BMS_3080</name>
</gene>
<protein>
    <submittedName>
        <fullName evidence="2">Membrane protein</fullName>
    </submittedName>
</protein>
<reference evidence="3" key="1">
    <citation type="journal article" date="2013" name="ISME J.">
        <title>A small predatory core genome in the divergent marine Bacteriovorax marinus SJ and the terrestrial Bdellovibrio bacteriovorus.</title>
        <authorList>
            <person name="Crossman L.C."/>
            <person name="Chen H."/>
            <person name="Cerdeno-Tarraga A.M."/>
            <person name="Brooks K."/>
            <person name="Quail M.A."/>
            <person name="Pineiro S.A."/>
            <person name="Hobley L."/>
            <person name="Sockett R.E."/>
            <person name="Bentley S.D."/>
            <person name="Parkhill J."/>
            <person name="Williams H.N."/>
            <person name="Stine O.C."/>
        </authorList>
    </citation>
    <scope>NUCLEOTIDE SEQUENCE [LARGE SCALE GENOMIC DNA]</scope>
    <source>
        <strain evidence="3">ATCC BAA-682 / DSM 15412 / SJ</strain>
    </source>
</reference>
<name>E1WZF0_HALMS</name>
<dbReference type="RefSeq" id="WP_014245609.1">
    <property type="nucleotide sequence ID" value="NC_016620.1"/>
</dbReference>
<dbReference type="AlphaFoldDB" id="E1WZF0"/>
<dbReference type="EMBL" id="FQ312005">
    <property type="protein sequence ID" value="CBW27838.1"/>
    <property type="molecule type" value="Genomic_DNA"/>
</dbReference>
<evidence type="ECO:0000313" key="3">
    <source>
        <dbReference type="Proteomes" id="UP000008963"/>
    </source>
</evidence>
<dbReference type="KEGG" id="bmx:BMS_3080"/>
<dbReference type="STRING" id="862908.BMS_3080"/>
<evidence type="ECO:0000313" key="2">
    <source>
        <dbReference type="EMBL" id="CBW27838.1"/>
    </source>
</evidence>
<dbReference type="PATRIC" id="fig|862908.3.peg.2945"/>
<dbReference type="HOGENOM" id="CLU_2395626_0_0_7"/>
<accession>E1WZF0</accession>
<sequence length="93" mass="10949">MEIFLNISNNLRFTMSVKEIVFSMMAVMVIVFALFPFFRKREVKRNNLEVKYFDALRAKSENLTELGLEYYMNLGLDEEGAKRSIENDMAHTK</sequence>
<dbReference type="Proteomes" id="UP000008963">
    <property type="component" value="Chromosome"/>
</dbReference>
<feature type="transmembrane region" description="Helical" evidence="1">
    <location>
        <begin position="20"/>
        <end position="38"/>
    </location>
</feature>
<proteinExistence type="predicted"/>
<keyword evidence="1" id="KW-0812">Transmembrane</keyword>
<keyword evidence="1" id="KW-0472">Membrane</keyword>
<organism evidence="2 3">
    <name type="scientific">Halobacteriovorax marinus (strain ATCC BAA-682 / DSM 15412 / SJ)</name>
    <name type="common">Bacteriovorax marinus</name>
    <dbReference type="NCBI Taxonomy" id="862908"/>
    <lineage>
        <taxon>Bacteria</taxon>
        <taxon>Pseudomonadati</taxon>
        <taxon>Bdellovibrionota</taxon>
        <taxon>Bacteriovoracia</taxon>
        <taxon>Bacteriovoracales</taxon>
        <taxon>Halobacteriovoraceae</taxon>
        <taxon>Halobacteriovorax</taxon>
    </lineage>
</organism>
<keyword evidence="1" id="KW-1133">Transmembrane helix</keyword>
<evidence type="ECO:0000256" key="1">
    <source>
        <dbReference type="SAM" id="Phobius"/>
    </source>
</evidence>